<dbReference type="OrthoDB" id="188186at2759"/>
<name>A0A395N705_TRIAR</name>
<dbReference type="Gene3D" id="2.40.50.140">
    <property type="entry name" value="Nucleic acid-binding proteins"/>
    <property type="match status" value="1"/>
</dbReference>
<dbReference type="STRING" id="490622.A0A395N705"/>
<feature type="compositionally biased region" description="Low complexity" evidence="4">
    <location>
        <begin position="240"/>
        <end position="253"/>
    </location>
</feature>
<dbReference type="GO" id="GO:0006310">
    <property type="term" value="P:DNA recombination"/>
    <property type="evidence" value="ECO:0007669"/>
    <property type="project" value="InterPro"/>
</dbReference>
<evidence type="ECO:0000256" key="1">
    <source>
        <dbReference type="ARBA" id="ARBA00004123"/>
    </source>
</evidence>
<comment type="caution">
    <text evidence="5">The sequence shown here is derived from an EMBL/GenBank/DDBJ whole genome shotgun (WGS) entry which is preliminary data.</text>
</comment>
<dbReference type="AlphaFoldDB" id="A0A395N705"/>
<gene>
    <name evidence="5" type="ORF">TARUN_10443</name>
</gene>
<accession>A0A395N705</accession>
<dbReference type="GO" id="GO:0031981">
    <property type="term" value="C:nuclear lumen"/>
    <property type="evidence" value="ECO:0007669"/>
    <property type="project" value="UniProtKB-ARBA"/>
</dbReference>
<dbReference type="GO" id="GO:0006281">
    <property type="term" value="P:DNA repair"/>
    <property type="evidence" value="ECO:0007669"/>
    <property type="project" value="InterPro"/>
</dbReference>
<feature type="region of interest" description="Disordered" evidence="4">
    <location>
        <begin position="141"/>
        <end position="283"/>
    </location>
</feature>
<dbReference type="GO" id="GO:0003677">
    <property type="term" value="F:DNA binding"/>
    <property type="evidence" value="ECO:0007669"/>
    <property type="project" value="InterPro"/>
</dbReference>
<comment type="similarity">
    <text evidence="2">Belongs to the replication factor A protein 3 family.</text>
</comment>
<protein>
    <submittedName>
        <fullName evidence="5">Replication factor a 3</fullName>
    </submittedName>
</protein>
<evidence type="ECO:0000313" key="6">
    <source>
        <dbReference type="Proteomes" id="UP000266272"/>
    </source>
</evidence>
<dbReference type="InterPro" id="IPR012340">
    <property type="entry name" value="NA-bd_OB-fold"/>
</dbReference>
<organism evidence="5 6">
    <name type="scientific">Trichoderma arundinaceum</name>
    <dbReference type="NCBI Taxonomy" id="490622"/>
    <lineage>
        <taxon>Eukaryota</taxon>
        <taxon>Fungi</taxon>
        <taxon>Dikarya</taxon>
        <taxon>Ascomycota</taxon>
        <taxon>Pezizomycotina</taxon>
        <taxon>Sordariomycetes</taxon>
        <taxon>Hypocreomycetidae</taxon>
        <taxon>Hypocreales</taxon>
        <taxon>Hypocreaceae</taxon>
        <taxon>Trichoderma</taxon>
    </lineage>
</organism>
<dbReference type="Pfam" id="PF08661">
    <property type="entry name" value="Rep_fac-A_3"/>
    <property type="match status" value="1"/>
</dbReference>
<comment type="subcellular location">
    <subcellularLocation>
        <location evidence="1">Nucleus</location>
    </subcellularLocation>
</comment>
<dbReference type="EMBL" id="PXOA01001190">
    <property type="protein sequence ID" value="RFU71819.1"/>
    <property type="molecule type" value="Genomic_DNA"/>
</dbReference>
<keyword evidence="6" id="KW-1185">Reference proteome</keyword>
<keyword evidence="3" id="KW-0539">Nucleus</keyword>
<proteinExistence type="inferred from homology"/>
<evidence type="ECO:0000256" key="4">
    <source>
        <dbReference type="SAM" id="MobiDB-lite"/>
    </source>
</evidence>
<sequence length="283" mass="30610">MSEQMSAPRITASYLDSFVGRVVTIVGKVTQLRGDQATIDADGVVTILLNRDAHLANGNAAQVIGKVNPDLSIKALSARDVGAGVGHGFSPLRSHEPQHQPRIAMVWPAPPPVVDSKHVIPSSLEPHRRLSIGRLHRIASPPLPLRVSPDSPPSSQQDWHHQRQQQWLDRVPHELPPQHLSSSSLYDTSQSTSSLPSTAPPPGVTTMPGSYYSDLGSDSPSEEEEDMFRLVHDTSLSWRSTNPRSSHLSPSSSQDAHISLFPAIPSAQPRPTLPSSSSPPPFP</sequence>
<feature type="non-terminal residue" evidence="5">
    <location>
        <position position="283"/>
    </location>
</feature>
<dbReference type="Proteomes" id="UP000266272">
    <property type="component" value="Unassembled WGS sequence"/>
</dbReference>
<evidence type="ECO:0000256" key="3">
    <source>
        <dbReference type="ARBA" id="ARBA00023242"/>
    </source>
</evidence>
<evidence type="ECO:0000256" key="2">
    <source>
        <dbReference type="ARBA" id="ARBA00009761"/>
    </source>
</evidence>
<dbReference type="CDD" id="cd04479">
    <property type="entry name" value="RPA3"/>
    <property type="match status" value="1"/>
</dbReference>
<dbReference type="GO" id="GO:0006260">
    <property type="term" value="P:DNA replication"/>
    <property type="evidence" value="ECO:0007669"/>
    <property type="project" value="InterPro"/>
</dbReference>
<dbReference type="InterPro" id="IPR013970">
    <property type="entry name" value="Rfa2"/>
</dbReference>
<dbReference type="SUPFAM" id="SSF50249">
    <property type="entry name" value="Nucleic acid-binding proteins"/>
    <property type="match status" value="1"/>
</dbReference>
<reference evidence="5 6" key="1">
    <citation type="journal article" date="2018" name="PLoS Pathog.">
        <title>Evolution of structural diversity of trichothecenes, a family of toxins produced by plant pathogenic and entomopathogenic fungi.</title>
        <authorList>
            <person name="Proctor R.H."/>
            <person name="McCormick S.P."/>
            <person name="Kim H.S."/>
            <person name="Cardoza R.E."/>
            <person name="Stanley A.M."/>
            <person name="Lindo L."/>
            <person name="Kelly A."/>
            <person name="Brown D.W."/>
            <person name="Lee T."/>
            <person name="Vaughan M.M."/>
            <person name="Alexander N.J."/>
            <person name="Busman M."/>
            <person name="Gutierrez S."/>
        </authorList>
    </citation>
    <scope>NUCLEOTIDE SEQUENCE [LARGE SCALE GENOMIC DNA]</scope>
    <source>
        <strain evidence="5 6">IBT 40837</strain>
    </source>
</reference>
<feature type="compositionally biased region" description="Low complexity" evidence="4">
    <location>
        <begin position="180"/>
        <end position="197"/>
    </location>
</feature>
<evidence type="ECO:0000313" key="5">
    <source>
        <dbReference type="EMBL" id="RFU71819.1"/>
    </source>
</evidence>